<comment type="subcellular location">
    <subcellularLocation>
        <location evidence="1">Membrane</location>
        <topology evidence="1">Multi-pass membrane protein</topology>
    </subcellularLocation>
</comment>
<keyword evidence="4 7" id="KW-1133">Transmembrane helix</keyword>
<evidence type="ECO:0000256" key="3">
    <source>
        <dbReference type="ARBA" id="ARBA00022692"/>
    </source>
</evidence>
<dbReference type="InterPro" id="IPR050930">
    <property type="entry name" value="MFS_Vesicular_Transporter"/>
</dbReference>
<dbReference type="CDD" id="cd17325">
    <property type="entry name" value="MFS_MdtG_SLC18_like"/>
    <property type="match status" value="1"/>
</dbReference>
<evidence type="ECO:0000256" key="5">
    <source>
        <dbReference type="ARBA" id="ARBA00023136"/>
    </source>
</evidence>
<gene>
    <name evidence="9" type="ORF">BU24DRAFT_440586</name>
</gene>
<dbReference type="Gene3D" id="1.20.1250.20">
    <property type="entry name" value="MFS general substrate transporter like domains"/>
    <property type="match status" value="2"/>
</dbReference>
<dbReference type="EMBL" id="ML978068">
    <property type="protein sequence ID" value="KAF2017724.1"/>
    <property type="molecule type" value="Genomic_DNA"/>
</dbReference>
<keyword evidence="3 7" id="KW-0812">Transmembrane</keyword>
<dbReference type="AlphaFoldDB" id="A0A6A5XZL9"/>
<feature type="transmembrane region" description="Helical" evidence="7">
    <location>
        <begin position="343"/>
        <end position="362"/>
    </location>
</feature>
<feature type="region of interest" description="Disordered" evidence="6">
    <location>
        <begin position="228"/>
        <end position="292"/>
    </location>
</feature>
<dbReference type="PROSITE" id="PS50850">
    <property type="entry name" value="MFS"/>
    <property type="match status" value="1"/>
</dbReference>
<feature type="transmembrane region" description="Helical" evidence="7">
    <location>
        <begin position="28"/>
        <end position="54"/>
    </location>
</feature>
<feature type="domain" description="Major facilitator superfamily (MFS) profile" evidence="8">
    <location>
        <begin position="29"/>
        <end position="505"/>
    </location>
</feature>
<evidence type="ECO:0000256" key="6">
    <source>
        <dbReference type="SAM" id="MobiDB-lite"/>
    </source>
</evidence>
<feature type="transmembrane region" description="Helical" evidence="7">
    <location>
        <begin position="447"/>
        <end position="470"/>
    </location>
</feature>
<feature type="transmembrane region" description="Helical" evidence="7">
    <location>
        <begin position="482"/>
        <end position="506"/>
    </location>
</feature>
<keyword evidence="5 7" id="KW-0472">Membrane</keyword>
<keyword evidence="2" id="KW-0813">Transport</keyword>
<feature type="transmembrane region" description="Helical" evidence="7">
    <location>
        <begin position="159"/>
        <end position="177"/>
    </location>
</feature>
<sequence length="526" mass="55737">MKSKWIASLTQHGDTPPWGLKFRSSDGFIIGTVALAVFTDMFLYGVIVPVIPFALQSRSHIDEDRVQYWVSVLIAIYGAALLAFSPICGWLADRTSSRRSPLLLGLLALLGSTVLLNVGSRIEIWIVARILQGASAAVVWVVGLALLADTVPQERLAQAMGYVSLGMSLGLLIAPMLGGVVFDHAGYDAVFGMCYALIGLDILLRLLLVEKKVAARWDPDAAGRVRVTTSTTTTTMADGEVSKSDEEAAPSTTHPDAGKTPPPSDPEKGTTTTSTTPTPTPNTPHPHPRTRDRLPPLLSLLYSRRLLAALFSSIIQASLFTAFDSVLTIRAASIFSWTSTGASLLFLPLVIPTFLAPIYGWLADRIGGRWPASLGFLLATPPLICLRFVRSNTLHDKVLLCALLALTGLTLSSTFPPIMAEISSVVEAKEASMVARGAKGYGGPGGAYAQAYALFNVAFAGGCVVGPLLAGFVAEEQGWEDMALVLGLLSAVTAVPAFLWLGGWVFGKKGGREGDGNGDGEREGGT</sequence>
<accession>A0A6A5XZL9</accession>
<dbReference type="GO" id="GO:0016020">
    <property type="term" value="C:membrane"/>
    <property type="evidence" value="ECO:0007669"/>
    <property type="project" value="UniProtKB-SubCell"/>
</dbReference>
<dbReference type="InterPro" id="IPR020846">
    <property type="entry name" value="MFS_dom"/>
</dbReference>
<feature type="transmembrane region" description="Helical" evidence="7">
    <location>
        <begin position="306"/>
        <end position="323"/>
    </location>
</feature>
<evidence type="ECO:0000256" key="4">
    <source>
        <dbReference type="ARBA" id="ARBA00022989"/>
    </source>
</evidence>
<dbReference type="OrthoDB" id="5086884at2759"/>
<proteinExistence type="predicted"/>
<dbReference type="InterPro" id="IPR036259">
    <property type="entry name" value="MFS_trans_sf"/>
</dbReference>
<evidence type="ECO:0000256" key="2">
    <source>
        <dbReference type="ARBA" id="ARBA00022448"/>
    </source>
</evidence>
<dbReference type="Pfam" id="PF07690">
    <property type="entry name" value="MFS_1"/>
    <property type="match status" value="1"/>
</dbReference>
<dbReference type="InterPro" id="IPR011701">
    <property type="entry name" value="MFS"/>
</dbReference>
<dbReference type="PANTHER" id="PTHR23506:SF23">
    <property type="entry name" value="GH10249P"/>
    <property type="match status" value="1"/>
</dbReference>
<evidence type="ECO:0000256" key="1">
    <source>
        <dbReference type="ARBA" id="ARBA00004141"/>
    </source>
</evidence>
<feature type="transmembrane region" description="Helical" evidence="7">
    <location>
        <begin position="189"/>
        <end position="208"/>
    </location>
</feature>
<feature type="transmembrane region" description="Helical" evidence="7">
    <location>
        <begin position="66"/>
        <end position="90"/>
    </location>
</feature>
<name>A0A6A5XZL9_9PLEO</name>
<dbReference type="GO" id="GO:0022857">
    <property type="term" value="F:transmembrane transporter activity"/>
    <property type="evidence" value="ECO:0007669"/>
    <property type="project" value="InterPro"/>
</dbReference>
<dbReference type="SUPFAM" id="SSF103473">
    <property type="entry name" value="MFS general substrate transporter"/>
    <property type="match status" value="1"/>
</dbReference>
<protein>
    <submittedName>
        <fullName evidence="9">MFS general substrate transporter</fullName>
    </submittedName>
</protein>
<feature type="transmembrane region" description="Helical" evidence="7">
    <location>
        <begin position="126"/>
        <end position="147"/>
    </location>
</feature>
<keyword evidence="10" id="KW-1185">Reference proteome</keyword>
<evidence type="ECO:0000313" key="9">
    <source>
        <dbReference type="EMBL" id="KAF2017724.1"/>
    </source>
</evidence>
<organism evidence="9 10">
    <name type="scientific">Aaosphaeria arxii CBS 175.79</name>
    <dbReference type="NCBI Taxonomy" id="1450172"/>
    <lineage>
        <taxon>Eukaryota</taxon>
        <taxon>Fungi</taxon>
        <taxon>Dikarya</taxon>
        <taxon>Ascomycota</taxon>
        <taxon>Pezizomycotina</taxon>
        <taxon>Dothideomycetes</taxon>
        <taxon>Pleosporomycetidae</taxon>
        <taxon>Pleosporales</taxon>
        <taxon>Pleosporales incertae sedis</taxon>
        <taxon>Aaosphaeria</taxon>
    </lineage>
</organism>
<feature type="transmembrane region" description="Helical" evidence="7">
    <location>
        <begin position="402"/>
        <end position="426"/>
    </location>
</feature>
<reference evidence="9" key="1">
    <citation type="journal article" date="2020" name="Stud. Mycol.">
        <title>101 Dothideomycetes genomes: a test case for predicting lifestyles and emergence of pathogens.</title>
        <authorList>
            <person name="Haridas S."/>
            <person name="Albert R."/>
            <person name="Binder M."/>
            <person name="Bloem J."/>
            <person name="Labutti K."/>
            <person name="Salamov A."/>
            <person name="Andreopoulos B."/>
            <person name="Baker S."/>
            <person name="Barry K."/>
            <person name="Bills G."/>
            <person name="Bluhm B."/>
            <person name="Cannon C."/>
            <person name="Castanera R."/>
            <person name="Culley D."/>
            <person name="Daum C."/>
            <person name="Ezra D."/>
            <person name="Gonzalez J."/>
            <person name="Henrissat B."/>
            <person name="Kuo A."/>
            <person name="Liang C."/>
            <person name="Lipzen A."/>
            <person name="Lutzoni F."/>
            <person name="Magnuson J."/>
            <person name="Mondo S."/>
            <person name="Nolan M."/>
            <person name="Ohm R."/>
            <person name="Pangilinan J."/>
            <person name="Park H.-J."/>
            <person name="Ramirez L."/>
            <person name="Alfaro M."/>
            <person name="Sun H."/>
            <person name="Tritt A."/>
            <person name="Yoshinaga Y."/>
            <person name="Zwiers L.-H."/>
            <person name="Turgeon B."/>
            <person name="Goodwin S."/>
            <person name="Spatafora J."/>
            <person name="Crous P."/>
            <person name="Grigoriev I."/>
        </authorList>
    </citation>
    <scope>NUCLEOTIDE SEQUENCE</scope>
    <source>
        <strain evidence="9">CBS 175.79</strain>
    </source>
</reference>
<evidence type="ECO:0000259" key="8">
    <source>
        <dbReference type="PROSITE" id="PS50850"/>
    </source>
</evidence>
<evidence type="ECO:0000256" key="7">
    <source>
        <dbReference type="SAM" id="Phobius"/>
    </source>
</evidence>
<dbReference type="GeneID" id="54287775"/>
<dbReference type="RefSeq" id="XP_033386063.1">
    <property type="nucleotide sequence ID" value="XM_033530378.1"/>
</dbReference>
<dbReference type="Proteomes" id="UP000799778">
    <property type="component" value="Unassembled WGS sequence"/>
</dbReference>
<evidence type="ECO:0000313" key="10">
    <source>
        <dbReference type="Proteomes" id="UP000799778"/>
    </source>
</evidence>
<feature type="transmembrane region" description="Helical" evidence="7">
    <location>
        <begin position="102"/>
        <end position="120"/>
    </location>
</feature>
<dbReference type="PANTHER" id="PTHR23506">
    <property type="entry name" value="GH10249P"/>
    <property type="match status" value="1"/>
</dbReference>